<evidence type="ECO:0000313" key="5">
    <source>
        <dbReference type="Proteomes" id="UP000051497"/>
    </source>
</evidence>
<dbReference type="OrthoDB" id="7022621at2"/>
<feature type="signal peptide" evidence="2">
    <location>
        <begin position="1"/>
        <end position="20"/>
    </location>
</feature>
<reference evidence="4" key="3">
    <citation type="submission" date="2021-06" db="EMBL/GenBank/DDBJ databases">
        <title>Genomic Description and Analysis of Intracellular Bacteria, Candidatus Berkiella cookevillensis and Candidatus Berkiella aquae.</title>
        <authorList>
            <person name="Kidane D.T."/>
            <person name="Mehari Y.T."/>
            <person name="Rice F.C."/>
            <person name="Arivett B.A."/>
            <person name="Farone A.L."/>
            <person name="Berk S.G."/>
            <person name="Farone M.B."/>
        </authorList>
    </citation>
    <scope>NUCLEOTIDE SEQUENCE</scope>
    <source>
        <strain evidence="4">HT99</strain>
    </source>
</reference>
<dbReference type="AlphaFoldDB" id="A0A0Q9YRI6"/>
<reference evidence="4" key="2">
    <citation type="journal article" date="2016" name="Genome Announc.">
        <title>Draft Genome Sequences of Two Novel Amoeba-Resistant Intranuclear Bacteria, 'Candidatus Berkiella cookevillensis' and 'Candidatus Berkiella aquae'.</title>
        <authorList>
            <person name="Mehari Y.T."/>
            <person name="Arivett B.A."/>
            <person name="Farone A.L."/>
            <person name="Gunderson J.H."/>
            <person name="Farone M.B."/>
        </authorList>
    </citation>
    <scope>NUCLEOTIDE SEQUENCE</scope>
    <source>
        <strain evidence="4">HT99</strain>
    </source>
</reference>
<feature type="compositionally biased region" description="Basic and acidic residues" evidence="1">
    <location>
        <begin position="90"/>
        <end position="102"/>
    </location>
</feature>
<keyword evidence="5" id="KW-1185">Reference proteome</keyword>
<dbReference type="Proteomes" id="UP000051497">
    <property type="component" value="Unassembled WGS sequence"/>
</dbReference>
<reference evidence="3" key="1">
    <citation type="submission" date="2015-09" db="EMBL/GenBank/DDBJ databases">
        <title>Draft Genome Sequences of Two Novel Amoeba-resistant Intranuclear Bacteria, Candidatus Berkiella cookevillensis and Candidatus Berkiella aquae.</title>
        <authorList>
            <person name="Mehari Y.T."/>
            <person name="Arivett B.A."/>
            <person name="Farone A.L."/>
            <person name="Gunderson J.H."/>
            <person name="Farone M.B."/>
        </authorList>
    </citation>
    <scope>NUCLEOTIDE SEQUENCE [LARGE SCALE GENOMIC DNA]</scope>
    <source>
        <strain evidence="3">HT99</strain>
    </source>
</reference>
<protein>
    <submittedName>
        <fullName evidence="3">Uncharacterized protein</fullName>
    </submittedName>
</protein>
<proteinExistence type="predicted"/>
<evidence type="ECO:0000256" key="1">
    <source>
        <dbReference type="SAM" id="MobiDB-lite"/>
    </source>
</evidence>
<dbReference type="RefSeq" id="WP_075067433.1">
    <property type="nucleotide sequence ID" value="NZ_LKAJ02000003.1"/>
</dbReference>
<feature type="chain" id="PRO_5043129779" evidence="2">
    <location>
        <begin position="21"/>
        <end position="102"/>
    </location>
</feature>
<organism evidence="3">
    <name type="scientific">Candidatus Berkiella aquae</name>
    <dbReference type="NCBI Taxonomy" id="295108"/>
    <lineage>
        <taxon>Bacteria</taxon>
        <taxon>Pseudomonadati</taxon>
        <taxon>Pseudomonadota</taxon>
        <taxon>Gammaproteobacteria</taxon>
        <taxon>Candidatus Berkiellales</taxon>
        <taxon>Candidatus Berkiellaceae</taxon>
        <taxon>Candidatus Berkiella</taxon>
    </lineage>
</organism>
<sequence>MKNIYPILILTVCWSLTAMAEQISGFEQPDDPNVCVPTISYHSPFQNYQPQGPIKLQSWFKANESVTNQPMDHTQHMNMPMGDTAAPSKADSHSNHQMKGSE</sequence>
<evidence type="ECO:0000313" key="4">
    <source>
        <dbReference type="EMBL" id="MCS5712890.1"/>
    </source>
</evidence>
<keyword evidence="2" id="KW-0732">Signal</keyword>
<dbReference type="EMBL" id="LKAJ01000017">
    <property type="protein sequence ID" value="KRG19175.1"/>
    <property type="molecule type" value="Genomic_DNA"/>
</dbReference>
<feature type="region of interest" description="Disordered" evidence="1">
    <location>
        <begin position="63"/>
        <end position="102"/>
    </location>
</feature>
<dbReference type="STRING" id="295108.HT99x_02834"/>
<evidence type="ECO:0000256" key="2">
    <source>
        <dbReference type="SAM" id="SignalP"/>
    </source>
</evidence>
<comment type="caution">
    <text evidence="3">The sequence shown here is derived from an EMBL/GenBank/DDBJ whole genome shotgun (WGS) entry which is preliminary data.</text>
</comment>
<dbReference type="EMBL" id="LKAJ02000003">
    <property type="protein sequence ID" value="MCS5712890.1"/>
    <property type="molecule type" value="Genomic_DNA"/>
</dbReference>
<gene>
    <name evidence="4" type="ORF">HT99x_015730</name>
    <name evidence="3" type="ORF">HT99x_02834</name>
</gene>
<evidence type="ECO:0000313" key="3">
    <source>
        <dbReference type="EMBL" id="KRG19175.1"/>
    </source>
</evidence>
<name>A0A0Q9YRI6_9GAMM</name>
<accession>A0A0Q9YRI6</accession>